<dbReference type="SUPFAM" id="SSF141371">
    <property type="entry name" value="PilZ domain-like"/>
    <property type="match status" value="1"/>
</dbReference>
<feature type="domain" description="PilZ" evidence="1">
    <location>
        <begin position="22"/>
        <end position="125"/>
    </location>
</feature>
<accession>A0AAW4L3P2</accession>
<dbReference type="Pfam" id="PF07238">
    <property type="entry name" value="PilZ"/>
    <property type="match status" value="1"/>
</dbReference>
<evidence type="ECO:0000313" key="3">
    <source>
        <dbReference type="Proteomes" id="UP000811899"/>
    </source>
</evidence>
<comment type="caution">
    <text evidence="2">The sequence shown here is derived from an EMBL/GenBank/DDBJ whole genome shotgun (WGS) entry which is preliminary data.</text>
</comment>
<evidence type="ECO:0000313" key="2">
    <source>
        <dbReference type="EMBL" id="MBT0664817.1"/>
    </source>
</evidence>
<evidence type="ECO:0000259" key="1">
    <source>
        <dbReference type="Pfam" id="PF07238"/>
    </source>
</evidence>
<reference evidence="2 3" key="1">
    <citation type="submission" date="2021-05" db="EMBL/GenBank/DDBJ databases">
        <title>The draft genome of Geobacter pelophilus DSM 12255.</title>
        <authorList>
            <person name="Xu Z."/>
            <person name="Masuda Y."/>
            <person name="Itoh H."/>
            <person name="Senoo K."/>
        </authorList>
    </citation>
    <scope>NUCLEOTIDE SEQUENCE [LARGE SCALE GENOMIC DNA]</scope>
    <source>
        <strain evidence="2 3">DSM 12255</strain>
    </source>
</reference>
<dbReference type="Gene3D" id="2.40.10.220">
    <property type="entry name" value="predicted glycosyltransferase like domains"/>
    <property type="match status" value="1"/>
</dbReference>
<protein>
    <submittedName>
        <fullName evidence="2">PilZ domain-containing protein</fullName>
    </submittedName>
</protein>
<dbReference type="GO" id="GO:0035438">
    <property type="term" value="F:cyclic-di-GMP binding"/>
    <property type="evidence" value="ECO:0007669"/>
    <property type="project" value="InterPro"/>
</dbReference>
<organism evidence="2 3">
    <name type="scientific">Geoanaerobacter pelophilus</name>
    <dbReference type="NCBI Taxonomy" id="60036"/>
    <lineage>
        <taxon>Bacteria</taxon>
        <taxon>Pseudomonadati</taxon>
        <taxon>Thermodesulfobacteriota</taxon>
        <taxon>Desulfuromonadia</taxon>
        <taxon>Geobacterales</taxon>
        <taxon>Geobacteraceae</taxon>
        <taxon>Geoanaerobacter</taxon>
    </lineage>
</organism>
<name>A0AAW4L3P2_9BACT</name>
<sequence length="128" mass="14606">MPEDRSVETIIENMSDKQLLDRREVRVHCRINVQFMLADLNDYGTCWNLGLHGMYVAYEGDVTCGACLDLCFVISDEFPALIESSARVVWLNTGKHYVQKQLPEGFGVEFINLGDEAKTTIRNFLQLD</sequence>
<dbReference type="RefSeq" id="WP_214171599.1">
    <property type="nucleotide sequence ID" value="NZ_JAHCVJ010000004.1"/>
</dbReference>
<keyword evidence="3" id="KW-1185">Reference proteome</keyword>
<dbReference type="EMBL" id="JAHCVJ010000004">
    <property type="protein sequence ID" value="MBT0664817.1"/>
    <property type="molecule type" value="Genomic_DNA"/>
</dbReference>
<dbReference type="Proteomes" id="UP000811899">
    <property type="component" value="Unassembled WGS sequence"/>
</dbReference>
<dbReference type="AlphaFoldDB" id="A0AAW4L3P2"/>
<dbReference type="InterPro" id="IPR009875">
    <property type="entry name" value="PilZ_domain"/>
</dbReference>
<gene>
    <name evidence="2" type="ORF">KI809_10945</name>
</gene>
<proteinExistence type="predicted"/>